<gene>
    <name evidence="6" type="ordered locus">Bcep18194_A6403</name>
</gene>
<evidence type="ECO:0000259" key="4">
    <source>
        <dbReference type="PROSITE" id="PS50043"/>
    </source>
</evidence>
<dbReference type="InterPro" id="IPR001789">
    <property type="entry name" value="Sig_transdc_resp-reg_receiver"/>
</dbReference>
<name>Q39C19_BURL3</name>
<dbReference type="PRINTS" id="PR00038">
    <property type="entry name" value="HTHLUXR"/>
</dbReference>
<evidence type="ECO:0000313" key="6">
    <source>
        <dbReference type="EMBL" id="ABB09997.1"/>
    </source>
</evidence>
<evidence type="ECO:0000256" key="2">
    <source>
        <dbReference type="ARBA" id="ARBA00023125"/>
    </source>
</evidence>
<dbReference type="Proteomes" id="UP000002705">
    <property type="component" value="Chromosome 1"/>
</dbReference>
<dbReference type="KEGG" id="bur:Bcep18194_A6403"/>
<dbReference type="SUPFAM" id="SSF46894">
    <property type="entry name" value="C-terminal effector domain of the bipartite response regulators"/>
    <property type="match status" value="1"/>
</dbReference>
<evidence type="ECO:0000259" key="5">
    <source>
        <dbReference type="PROSITE" id="PS50110"/>
    </source>
</evidence>
<evidence type="ECO:0000313" key="7">
    <source>
        <dbReference type="Proteomes" id="UP000002705"/>
    </source>
</evidence>
<dbReference type="PROSITE" id="PS50110">
    <property type="entry name" value="RESPONSE_REGULATORY"/>
    <property type="match status" value="1"/>
</dbReference>
<dbReference type="Gene3D" id="3.40.50.2300">
    <property type="match status" value="1"/>
</dbReference>
<keyword evidence="7" id="KW-1185">Reference proteome</keyword>
<dbReference type="EMBL" id="CP000151">
    <property type="protein sequence ID" value="ABB09997.1"/>
    <property type="molecule type" value="Genomic_DNA"/>
</dbReference>
<dbReference type="SUPFAM" id="SSF52172">
    <property type="entry name" value="CheY-like"/>
    <property type="match status" value="1"/>
</dbReference>
<dbReference type="InterPro" id="IPR016032">
    <property type="entry name" value="Sig_transdc_resp-reg_C-effctor"/>
</dbReference>
<organism evidence="6 7">
    <name type="scientific">Burkholderia lata (strain ATCC 17760 / DSM 23089 / LMG 22485 / NCIMB 9086 / R18194 / 383)</name>
    <dbReference type="NCBI Taxonomy" id="482957"/>
    <lineage>
        <taxon>Bacteria</taxon>
        <taxon>Pseudomonadati</taxon>
        <taxon>Pseudomonadota</taxon>
        <taxon>Betaproteobacteria</taxon>
        <taxon>Burkholderiales</taxon>
        <taxon>Burkholderiaceae</taxon>
        <taxon>Burkholderia</taxon>
        <taxon>Burkholderia cepacia complex</taxon>
    </lineage>
</organism>
<feature type="domain" description="HTH luxR-type" evidence="4">
    <location>
        <begin position="143"/>
        <end position="208"/>
    </location>
</feature>
<dbReference type="Pfam" id="PF00072">
    <property type="entry name" value="Response_reg"/>
    <property type="match status" value="1"/>
</dbReference>
<dbReference type="PATRIC" id="fig|482957.22.peg.3429"/>
<dbReference type="InterPro" id="IPR058245">
    <property type="entry name" value="NreC/VraR/RcsB-like_REC"/>
</dbReference>
<keyword evidence="1 3" id="KW-0597">Phosphoprotein</keyword>
<feature type="modified residue" description="4-aspartylphosphate" evidence="3">
    <location>
        <position position="55"/>
    </location>
</feature>
<dbReference type="InterPro" id="IPR039420">
    <property type="entry name" value="WalR-like"/>
</dbReference>
<sequence>MSLNILLVDDHAIVRQGIRQLLIDRGVARDVTEAENGGDAVAAVDKQEFDVILLDISLPDTNGIEVLKRLKRKLPRTPVLMFSMYREDQYAVRALKAGAAGYLSKTVNAAQMIGAIQQVAAGRKYVSPAMAEALAEYVSFENEPLPHEKLSDREYQTLCMLASGKRLTDIANTLSLSVKTVSVYRSRLLEKMRLSNNAELTFYVMSNRLVDMAPTAGAGSSRPTHPVHPIPRRGACRAAARGRPPDAQALVLSDDFVTHRCAAAGLVRQIG</sequence>
<proteinExistence type="predicted"/>
<evidence type="ECO:0000256" key="1">
    <source>
        <dbReference type="ARBA" id="ARBA00022553"/>
    </source>
</evidence>
<dbReference type="SMART" id="SM00421">
    <property type="entry name" value="HTH_LUXR"/>
    <property type="match status" value="1"/>
</dbReference>
<dbReference type="GO" id="GO:0006355">
    <property type="term" value="P:regulation of DNA-templated transcription"/>
    <property type="evidence" value="ECO:0007669"/>
    <property type="project" value="InterPro"/>
</dbReference>
<dbReference type="CDD" id="cd06170">
    <property type="entry name" value="LuxR_C_like"/>
    <property type="match status" value="1"/>
</dbReference>
<accession>Q39C19</accession>
<evidence type="ECO:0000256" key="3">
    <source>
        <dbReference type="PROSITE-ProRule" id="PRU00169"/>
    </source>
</evidence>
<dbReference type="CDD" id="cd17535">
    <property type="entry name" value="REC_NarL-like"/>
    <property type="match status" value="1"/>
</dbReference>
<dbReference type="Pfam" id="PF00196">
    <property type="entry name" value="GerE"/>
    <property type="match status" value="1"/>
</dbReference>
<dbReference type="HOGENOM" id="CLU_000445_90_1_4"/>
<protein>
    <submittedName>
        <fullName evidence="6">Two component transcriptional regulator, LuxR family</fullName>
    </submittedName>
</protein>
<reference evidence="6" key="1">
    <citation type="submission" date="2009-01" db="EMBL/GenBank/DDBJ databases">
        <title>Complete sequence of chromosome 1 of Burkholderia sp. 383.</title>
        <authorList>
            <consortium name="US DOE Joint Genome Institute"/>
            <person name="Copeland A."/>
            <person name="Lucas S."/>
            <person name="Lapidus A."/>
            <person name="Barry K."/>
            <person name="Detter J.C."/>
            <person name="Glavina T."/>
            <person name="Hammon N."/>
            <person name="Israni S."/>
            <person name="Pitluck S."/>
            <person name="Chain P."/>
            <person name="Malfatti S."/>
            <person name="Shin M."/>
            <person name="Vergez L."/>
            <person name="Schmutz J."/>
            <person name="Larimer F."/>
            <person name="Land M."/>
            <person name="Kyrpides N."/>
            <person name="Lykidis A."/>
            <person name="Richardson P."/>
        </authorList>
    </citation>
    <scope>NUCLEOTIDE SEQUENCE</scope>
    <source>
        <strain evidence="6">383</strain>
    </source>
</reference>
<dbReference type="InterPro" id="IPR011006">
    <property type="entry name" value="CheY-like_superfamily"/>
</dbReference>
<dbReference type="AlphaFoldDB" id="Q39C19"/>
<feature type="domain" description="Response regulatory" evidence="5">
    <location>
        <begin position="4"/>
        <end position="120"/>
    </location>
</feature>
<dbReference type="InterPro" id="IPR000792">
    <property type="entry name" value="Tscrpt_reg_LuxR_C"/>
</dbReference>
<dbReference type="GO" id="GO:0000160">
    <property type="term" value="P:phosphorelay signal transduction system"/>
    <property type="evidence" value="ECO:0007669"/>
    <property type="project" value="InterPro"/>
</dbReference>
<dbReference type="PROSITE" id="PS50043">
    <property type="entry name" value="HTH_LUXR_2"/>
    <property type="match status" value="1"/>
</dbReference>
<dbReference type="PANTHER" id="PTHR43214">
    <property type="entry name" value="TWO-COMPONENT RESPONSE REGULATOR"/>
    <property type="match status" value="1"/>
</dbReference>
<keyword evidence="2" id="KW-0238">DNA-binding</keyword>
<dbReference type="SMART" id="SM00448">
    <property type="entry name" value="REC"/>
    <property type="match status" value="1"/>
</dbReference>
<dbReference type="GO" id="GO:0003677">
    <property type="term" value="F:DNA binding"/>
    <property type="evidence" value="ECO:0007669"/>
    <property type="project" value="UniProtKB-KW"/>
</dbReference>